<keyword evidence="1" id="KW-0175">Coiled coil</keyword>
<dbReference type="Proteomes" id="UP001107558">
    <property type="component" value="Chromosome 2"/>
</dbReference>
<dbReference type="EMBL" id="JADBJN010000002">
    <property type="protein sequence ID" value="KAG5674871.1"/>
    <property type="molecule type" value="Genomic_DNA"/>
</dbReference>
<dbReference type="OrthoDB" id="120976at2759"/>
<organism evidence="2 3">
    <name type="scientific">Polypedilum vanderplanki</name>
    <name type="common">Sleeping chironomid midge</name>
    <dbReference type="NCBI Taxonomy" id="319348"/>
    <lineage>
        <taxon>Eukaryota</taxon>
        <taxon>Metazoa</taxon>
        <taxon>Ecdysozoa</taxon>
        <taxon>Arthropoda</taxon>
        <taxon>Hexapoda</taxon>
        <taxon>Insecta</taxon>
        <taxon>Pterygota</taxon>
        <taxon>Neoptera</taxon>
        <taxon>Endopterygota</taxon>
        <taxon>Diptera</taxon>
        <taxon>Nematocera</taxon>
        <taxon>Chironomoidea</taxon>
        <taxon>Chironomidae</taxon>
        <taxon>Chironominae</taxon>
        <taxon>Polypedilum</taxon>
        <taxon>Polypedilum</taxon>
    </lineage>
</organism>
<reference evidence="2" key="1">
    <citation type="submission" date="2021-03" db="EMBL/GenBank/DDBJ databases">
        <title>Chromosome level genome of the anhydrobiotic midge Polypedilum vanderplanki.</title>
        <authorList>
            <person name="Yoshida Y."/>
            <person name="Kikawada T."/>
            <person name="Gusev O."/>
        </authorList>
    </citation>
    <scope>NUCLEOTIDE SEQUENCE</scope>
    <source>
        <strain evidence="2">NIAS01</strain>
        <tissue evidence="2">Whole body or cell culture</tissue>
    </source>
</reference>
<comment type="caution">
    <text evidence="2">The sequence shown here is derived from an EMBL/GenBank/DDBJ whole genome shotgun (WGS) entry which is preliminary data.</text>
</comment>
<accession>A0A9J6BYD5</accession>
<name>A0A9J6BYD5_POLVA</name>
<evidence type="ECO:0000313" key="3">
    <source>
        <dbReference type="Proteomes" id="UP001107558"/>
    </source>
</evidence>
<feature type="coiled-coil region" evidence="1">
    <location>
        <begin position="841"/>
        <end position="875"/>
    </location>
</feature>
<dbReference type="AlphaFoldDB" id="A0A9J6BYD5"/>
<gene>
    <name evidence="2" type="ORF">PVAND_004816</name>
</gene>
<evidence type="ECO:0000256" key="1">
    <source>
        <dbReference type="SAM" id="Coils"/>
    </source>
</evidence>
<proteinExistence type="predicted"/>
<evidence type="ECO:0000313" key="2">
    <source>
        <dbReference type="EMBL" id="KAG5674871.1"/>
    </source>
</evidence>
<sequence length="1085" mass="128174">MFLKSITLHGFMSVRESKTTSFEYHKKSTRTNDNIFINYLNDIEFISAFSFIFDPHHESNKNCQKFIHPRAKGDSFVEIHFWRSREEISENYDWLCRKELTLKRTLQNPKNIHINRKKYSTKSFHDSLLQLGFQSINKLLLHRLMDLEIDKLSSFNGEDFWNIIMKIIECEELIEMAERKEGVVKKEILKEKYNEVANIITKQLPKKFQLRDEIRERIKINRHFFTLYYILTERRTQVFERLKKFYSEEQNRVLPSVRNLLMEQLNTQKRINLEEMISERSHLKALEELIDDLSLVSDNYNIESIPISQFFELINSCNFGSEKVINHSSLIASWKIFLKNAKENGNLELEIENLKPFLRNASYLDVFNEFEEESFEVDFTSVQINEVEAAKNKMKLASTMIELRKKFFQIISEVQTLTIQGCFDQMLPCTLFEIEKIIQNDSTLKEDFIGPVFKFFNKNTKSFDSAFWHNIEEIANIILFRKTTTAHTFIEQFKLKAIKNSGDPLKILPDYKFKICCIDDIVEKSYDDDIHNNESLRSMKDLISKETPSSIRKIMKTLLHEFLIIQDEDYEPNESCKNFKIIEINNEKVVKTHFRNSTRIVTNSNIVWDELERSPIDVIQEIYEKVLQQVKVSLEIDKIENLQNEMRMMSKQERKDAIKNFSKRIFNIKEKRKFPNEFGILTQIIDDPNLSQKIDEWSLHELEMQVNESTFNLFVNNKIDDFVEGVKEDVALKLLTGCNYFTFGSNKKSEIVINTKLTELKNILSNNEPEHLHLNQIERSAEFMVNYRENPKECCDIFLKYGKFQMKKSEMQNLIEELIATLVIAHDPKTSPMFFHQEIYNDNVDKNIDELINDIKELRQQLINLNEERTIELRRLSLVEYKKLVDSIGNVQRYAEQEDFSPLQVKRRAYPLMNIIVVKILKDTIGNFTTTYNHVLSDYINDSELFFFTNPKQGINGGNFSWNCLDLSQLKAIEFAESWKNDKMKNSLESAVRQKIKGLLLILYIINYISAFKFLILSDKVFENFDDGLKEKFYDILKAISPYVQIIIFKNDNQDESIQVPNPQIEESPEEMDVDYNIDDISVIS</sequence>
<protein>
    <submittedName>
        <fullName evidence="2">Uncharacterized protein</fullName>
    </submittedName>
</protein>
<keyword evidence="3" id="KW-1185">Reference proteome</keyword>